<evidence type="ECO:0000256" key="2">
    <source>
        <dbReference type="ARBA" id="ARBA00023002"/>
    </source>
</evidence>
<evidence type="ECO:0000313" key="5">
    <source>
        <dbReference type="Proteomes" id="UP001499882"/>
    </source>
</evidence>
<evidence type="ECO:0000256" key="1">
    <source>
        <dbReference type="ARBA" id="ARBA00007118"/>
    </source>
</evidence>
<dbReference type="PANTHER" id="PTHR43673:SF10">
    <property type="entry name" value="NADH DEHYDROGENASE_NAD(P)H NITROREDUCTASE XCC3605-RELATED"/>
    <property type="match status" value="1"/>
</dbReference>
<dbReference type="SUPFAM" id="SSF55469">
    <property type="entry name" value="FMN-dependent nitroreductase-like"/>
    <property type="match status" value="1"/>
</dbReference>
<dbReference type="Gene3D" id="3.40.109.10">
    <property type="entry name" value="NADH Oxidase"/>
    <property type="match status" value="1"/>
</dbReference>
<name>A0ABP8ZKR9_9ACTN</name>
<organism evidence="4 5">
    <name type="scientific">Nocardioides endophyticus</name>
    <dbReference type="NCBI Taxonomy" id="1353775"/>
    <lineage>
        <taxon>Bacteria</taxon>
        <taxon>Bacillati</taxon>
        <taxon>Actinomycetota</taxon>
        <taxon>Actinomycetes</taxon>
        <taxon>Propionibacteriales</taxon>
        <taxon>Nocardioidaceae</taxon>
        <taxon>Nocardioides</taxon>
    </lineage>
</organism>
<protein>
    <submittedName>
        <fullName evidence="4">Nitroreductase</fullName>
    </submittedName>
</protein>
<proteinExistence type="inferred from homology"/>
<gene>
    <name evidence="4" type="ORF">GCM10023350_51720</name>
</gene>
<feature type="domain" description="Nitroreductase" evidence="3">
    <location>
        <begin position="72"/>
        <end position="151"/>
    </location>
</feature>
<dbReference type="Pfam" id="PF00881">
    <property type="entry name" value="Nitroreductase"/>
    <property type="match status" value="2"/>
</dbReference>
<comment type="similarity">
    <text evidence="1">Belongs to the nitroreductase family.</text>
</comment>
<feature type="domain" description="Nitroreductase" evidence="3">
    <location>
        <begin position="20"/>
        <end position="66"/>
    </location>
</feature>
<reference evidence="5" key="1">
    <citation type="journal article" date="2019" name="Int. J. Syst. Evol. Microbiol.">
        <title>The Global Catalogue of Microorganisms (GCM) 10K type strain sequencing project: providing services to taxonomists for standard genome sequencing and annotation.</title>
        <authorList>
            <consortium name="The Broad Institute Genomics Platform"/>
            <consortium name="The Broad Institute Genome Sequencing Center for Infectious Disease"/>
            <person name="Wu L."/>
            <person name="Ma J."/>
        </authorList>
    </citation>
    <scope>NUCLEOTIDE SEQUENCE [LARGE SCALE GENOMIC DNA]</scope>
    <source>
        <strain evidence="5">JCM 18532</strain>
    </source>
</reference>
<evidence type="ECO:0000259" key="3">
    <source>
        <dbReference type="Pfam" id="PF00881"/>
    </source>
</evidence>
<sequence length="183" mass="20087">MVAFVELDDVAALIRRPVLRTFDLDRTVSDEVVRRLLEAARWTGSARNRQPWRFVTVRDRSTLRRLSGLGAYAQFVADAPVVLVLSSVHNEYADSEFDVGRITQSIVIAAAALGLGSCPATLFPEENVDAARSIVDLPADWRPRHLLALGYPAIIQMTASGVPAVPRGRRELVDLVLEDSPGL</sequence>
<dbReference type="Proteomes" id="UP001499882">
    <property type="component" value="Unassembled WGS sequence"/>
</dbReference>
<dbReference type="InterPro" id="IPR029479">
    <property type="entry name" value="Nitroreductase"/>
</dbReference>
<keyword evidence="2" id="KW-0560">Oxidoreductase</keyword>
<dbReference type="CDD" id="cd02062">
    <property type="entry name" value="Nitro_FMN_reductase"/>
    <property type="match status" value="1"/>
</dbReference>
<dbReference type="PANTHER" id="PTHR43673">
    <property type="entry name" value="NAD(P)H NITROREDUCTASE YDGI-RELATED"/>
    <property type="match status" value="1"/>
</dbReference>
<accession>A0ABP8ZKR9</accession>
<evidence type="ECO:0000313" key="4">
    <source>
        <dbReference type="EMBL" id="GAA4759291.1"/>
    </source>
</evidence>
<dbReference type="EMBL" id="BAABKN010000036">
    <property type="protein sequence ID" value="GAA4759291.1"/>
    <property type="molecule type" value="Genomic_DNA"/>
</dbReference>
<dbReference type="InterPro" id="IPR000415">
    <property type="entry name" value="Nitroreductase-like"/>
</dbReference>
<comment type="caution">
    <text evidence="4">The sequence shown here is derived from an EMBL/GenBank/DDBJ whole genome shotgun (WGS) entry which is preliminary data.</text>
</comment>
<keyword evidence="5" id="KW-1185">Reference proteome</keyword>